<feature type="compositionally biased region" description="Basic and acidic residues" evidence="1">
    <location>
        <begin position="171"/>
        <end position="185"/>
    </location>
</feature>
<feature type="compositionally biased region" description="Basic and acidic residues" evidence="1">
    <location>
        <begin position="554"/>
        <end position="570"/>
    </location>
</feature>
<feature type="compositionally biased region" description="Basic and acidic residues" evidence="1">
    <location>
        <begin position="235"/>
        <end position="246"/>
    </location>
</feature>
<evidence type="ECO:0000259" key="2">
    <source>
        <dbReference type="Pfam" id="PF10544"/>
    </source>
</evidence>
<dbReference type="Pfam" id="PF10544">
    <property type="entry name" value="T5orf172"/>
    <property type="match status" value="1"/>
</dbReference>
<feature type="compositionally biased region" description="Low complexity" evidence="1">
    <location>
        <begin position="491"/>
        <end position="507"/>
    </location>
</feature>
<feature type="domain" description="Bacteriophage T5 Orf172 DNA-binding" evidence="2">
    <location>
        <begin position="317"/>
        <end position="415"/>
    </location>
</feature>
<feature type="compositionally biased region" description="Low complexity" evidence="1">
    <location>
        <begin position="192"/>
        <end position="203"/>
    </location>
</feature>
<keyword evidence="4" id="KW-1185">Reference proteome</keyword>
<proteinExistence type="predicted"/>
<dbReference type="InterPro" id="IPR018306">
    <property type="entry name" value="Phage_T5_Orf172_DNA-bd"/>
</dbReference>
<protein>
    <recommendedName>
        <fullName evidence="2">Bacteriophage T5 Orf172 DNA-binding domain-containing protein</fullName>
    </recommendedName>
</protein>
<reference evidence="3" key="2">
    <citation type="submission" date="2020-05" db="EMBL/GenBank/DDBJ databases">
        <authorList>
            <person name="Kim H.-S."/>
            <person name="Proctor R.H."/>
            <person name="Brown D.W."/>
        </authorList>
    </citation>
    <scope>NUCLEOTIDE SEQUENCE</scope>
    <source>
        <strain evidence="3">NRRL 22465</strain>
    </source>
</reference>
<dbReference type="OrthoDB" id="4719713at2759"/>
<name>A0A8H4UT38_9HYPO</name>
<evidence type="ECO:0000256" key="1">
    <source>
        <dbReference type="SAM" id="MobiDB-lite"/>
    </source>
</evidence>
<evidence type="ECO:0000313" key="4">
    <source>
        <dbReference type="Proteomes" id="UP000635477"/>
    </source>
</evidence>
<dbReference type="EMBL" id="JABEYC010000070">
    <property type="protein sequence ID" value="KAF4983311.1"/>
    <property type="molecule type" value="Genomic_DNA"/>
</dbReference>
<feature type="compositionally biased region" description="Polar residues" evidence="1">
    <location>
        <begin position="135"/>
        <end position="144"/>
    </location>
</feature>
<feature type="compositionally biased region" description="Polar residues" evidence="1">
    <location>
        <begin position="110"/>
        <end position="120"/>
    </location>
</feature>
<dbReference type="AlphaFoldDB" id="A0A8H4UT38"/>
<feature type="region of interest" description="Disordered" evidence="1">
    <location>
        <begin position="110"/>
        <end position="246"/>
    </location>
</feature>
<reference evidence="3" key="1">
    <citation type="journal article" date="2020" name="BMC Genomics">
        <title>Correction to: Identification and distribution of gene clusters required for synthesis of sphingolipid metabolism inhibitors in diverse species of the filamentous fungus Fusarium.</title>
        <authorList>
            <person name="Kim H.S."/>
            <person name="Lohmar J.M."/>
            <person name="Busman M."/>
            <person name="Brown D.W."/>
            <person name="Naumann T.A."/>
            <person name="Divon H.H."/>
            <person name="Lysoe E."/>
            <person name="Uhlig S."/>
            <person name="Proctor R.H."/>
        </authorList>
    </citation>
    <scope>NUCLEOTIDE SEQUENCE</scope>
    <source>
        <strain evidence="3">NRRL 22465</strain>
    </source>
</reference>
<accession>A0A8H4UT38</accession>
<organism evidence="3 4">
    <name type="scientific">Fusarium zealandicum</name>
    <dbReference type="NCBI Taxonomy" id="1053134"/>
    <lineage>
        <taxon>Eukaryota</taxon>
        <taxon>Fungi</taxon>
        <taxon>Dikarya</taxon>
        <taxon>Ascomycota</taxon>
        <taxon>Pezizomycotina</taxon>
        <taxon>Sordariomycetes</taxon>
        <taxon>Hypocreomycetidae</taxon>
        <taxon>Hypocreales</taxon>
        <taxon>Nectriaceae</taxon>
        <taxon>Fusarium</taxon>
        <taxon>Fusarium staphyleae species complex</taxon>
    </lineage>
</organism>
<feature type="region of interest" description="Disordered" evidence="1">
    <location>
        <begin position="538"/>
        <end position="570"/>
    </location>
</feature>
<feature type="region of interest" description="Disordered" evidence="1">
    <location>
        <begin position="485"/>
        <end position="513"/>
    </location>
</feature>
<comment type="caution">
    <text evidence="3">The sequence shown here is derived from an EMBL/GenBank/DDBJ whole genome shotgun (WGS) entry which is preliminary data.</text>
</comment>
<dbReference type="Proteomes" id="UP000635477">
    <property type="component" value="Unassembled WGS sequence"/>
</dbReference>
<sequence>MATTEKSTPPVLEELRTFIVYFPSLDEPSFSTCRGYVDKEKRQCLMPAGPERQRQAKILWGKFTDMAECPDDDSFYENIEELLKLIHCRHHHPTSQSRFKEWQSVRSLETFSSSPGSSAPVTPEPRSSVEFPSETDMTPFSSPITADETLMTPMKSPGSVVAESIFQETPTKIKNEDGKLPKEEPSPDASDDTASISTTSISARSEPLMQDSRSETREAVADVVSAKTIPTGSECPEKEPPSESKEDVVVETASITTVTETIESKPAMTEGDPLSQADVKHLSDGLDTLQRKGSLRDGSSIVRELYKYLTPEQHTEGVVYIVEHAEDDARFAVGWTSTSAQEILNKPDNCYGADSKIIHETSQGSFQGASKAQKLAQVILRQHNTRVRECTKCTGGHTEWLQVPKETVCNTVRLMEDFIRLPAYELQDGEMKLSPAAHVMVKTMCNFSTGMLETLLSGVGERSAESEMLESSTTTQVEEHIVTNIEEPLESTESLSQSTTTSDSKTSGGRWVGRKLGTSVAGFQNGLKKTKRILSTSFLSRSRESTPGLDNEEEARRARERPDSSKGPEDMMVRFLFTLLPGDDDAADKNVTGDEGPRDKAALIAAVRQMKDGFLAEYNAAKKEGSAEPKATASA</sequence>
<evidence type="ECO:0000313" key="3">
    <source>
        <dbReference type="EMBL" id="KAF4983311.1"/>
    </source>
</evidence>
<gene>
    <name evidence="3" type="ORF">FZEAL_1249</name>
</gene>